<protein>
    <submittedName>
        <fullName evidence="2">Uncharacterized protein</fullName>
    </submittedName>
</protein>
<comment type="caution">
    <text evidence="2">The sequence shown here is derived from an EMBL/GenBank/DDBJ whole genome shotgun (WGS) entry which is preliminary data.</text>
</comment>
<keyword evidence="1" id="KW-0472">Membrane</keyword>
<dbReference type="Proteomes" id="UP000266861">
    <property type="component" value="Unassembled WGS sequence"/>
</dbReference>
<feature type="transmembrane region" description="Helical" evidence="1">
    <location>
        <begin position="82"/>
        <end position="102"/>
    </location>
</feature>
<evidence type="ECO:0000313" key="3">
    <source>
        <dbReference type="Proteomes" id="UP000266861"/>
    </source>
</evidence>
<keyword evidence="1" id="KW-1133">Transmembrane helix</keyword>
<reference evidence="2 3" key="1">
    <citation type="submission" date="2018-08" db="EMBL/GenBank/DDBJ databases">
        <title>Genome and evolution of the arbuscular mycorrhizal fungus Diversispora epigaea (formerly Glomus versiforme) and its bacterial endosymbionts.</title>
        <authorList>
            <person name="Sun X."/>
            <person name="Fei Z."/>
            <person name="Harrison M."/>
        </authorList>
    </citation>
    <scope>NUCLEOTIDE SEQUENCE [LARGE SCALE GENOMIC DNA]</scope>
    <source>
        <strain evidence="2 3">IT104</strain>
    </source>
</reference>
<dbReference type="EMBL" id="PQFF01000335">
    <property type="protein sequence ID" value="RHZ58600.1"/>
    <property type="molecule type" value="Genomic_DNA"/>
</dbReference>
<name>A0A397HE15_9GLOM</name>
<proteinExistence type="predicted"/>
<gene>
    <name evidence="2" type="ORF">Glove_372g12</name>
</gene>
<dbReference type="AlphaFoldDB" id="A0A397HE15"/>
<feature type="transmembrane region" description="Helical" evidence="1">
    <location>
        <begin position="20"/>
        <end position="38"/>
    </location>
</feature>
<keyword evidence="3" id="KW-1185">Reference proteome</keyword>
<keyword evidence="1" id="KW-0812">Transmembrane</keyword>
<sequence length="112" mass="12920">MRKVVSFKRVSRTRLEWGNAIPLTTGKVLLLQIIPYFMERKSGEFNIVILWNLDFGHDDSDDNDGDDDDDDGDDGEVSSFDGYLVVFFVIICWDVMTGLFGYRLCWNGREIL</sequence>
<evidence type="ECO:0000256" key="1">
    <source>
        <dbReference type="SAM" id="Phobius"/>
    </source>
</evidence>
<evidence type="ECO:0000313" key="2">
    <source>
        <dbReference type="EMBL" id="RHZ58600.1"/>
    </source>
</evidence>
<organism evidence="2 3">
    <name type="scientific">Diversispora epigaea</name>
    <dbReference type="NCBI Taxonomy" id="1348612"/>
    <lineage>
        <taxon>Eukaryota</taxon>
        <taxon>Fungi</taxon>
        <taxon>Fungi incertae sedis</taxon>
        <taxon>Mucoromycota</taxon>
        <taxon>Glomeromycotina</taxon>
        <taxon>Glomeromycetes</taxon>
        <taxon>Diversisporales</taxon>
        <taxon>Diversisporaceae</taxon>
        <taxon>Diversispora</taxon>
    </lineage>
</organism>
<accession>A0A397HE15</accession>